<dbReference type="InterPro" id="IPR011990">
    <property type="entry name" value="TPR-like_helical_dom_sf"/>
</dbReference>
<reference evidence="1" key="1">
    <citation type="submission" date="2021-11" db="EMBL/GenBank/DDBJ databases">
        <authorList>
            <consortium name="Genoscope - CEA"/>
            <person name="William W."/>
        </authorList>
    </citation>
    <scope>NUCLEOTIDE SEQUENCE</scope>
</reference>
<name>A0A8J2X399_9STRA</name>
<dbReference type="PANTHER" id="PTHR46082:SF6">
    <property type="entry name" value="AAA+ ATPASE DOMAIN-CONTAINING PROTEIN-RELATED"/>
    <property type="match status" value="1"/>
</dbReference>
<evidence type="ECO:0000313" key="1">
    <source>
        <dbReference type="EMBL" id="CAH0378750.1"/>
    </source>
</evidence>
<dbReference type="SUPFAM" id="SSF48452">
    <property type="entry name" value="TPR-like"/>
    <property type="match status" value="1"/>
</dbReference>
<evidence type="ECO:0008006" key="3">
    <source>
        <dbReference type="Google" id="ProtNLM"/>
    </source>
</evidence>
<dbReference type="EMBL" id="CAKKNE010000006">
    <property type="protein sequence ID" value="CAH0378750.1"/>
    <property type="molecule type" value="Genomic_DNA"/>
</dbReference>
<dbReference type="Proteomes" id="UP000789595">
    <property type="component" value="Unassembled WGS sequence"/>
</dbReference>
<dbReference type="AlphaFoldDB" id="A0A8J2X399"/>
<comment type="caution">
    <text evidence="1">The sequence shown here is derived from an EMBL/GenBank/DDBJ whole genome shotgun (WGS) entry which is preliminary data.</text>
</comment>
<dbReference type="InterPro" id="IPR053137">
    <property type="entry name" value="NLR-like"/>
</dbReference>
<feature type="non-terminal residue" evidence="1">
    <location>
        <position position="176"/>
    </location>
</feature>
<keyword evidence="2" id="KW-1185">Reference proteome</keyword>
<sequence length="176" mass="19673">MNMLGNGLYVAHQVEDALTVLEAELATKRRLGVSEERILAVQNNLANTYYRLGQEDRALRMRQEVYSARLKFSGEEHPSTLRAGYNYADTLSRLERFEEAKSLLLKIIPVARRVLGENEEVVLRMRANYAGALVNASGATLDDIREAVTTLDVVARIARRVLGGAHPITEAIEHNL</sequence>
<evidence type="ECO:0000313" key="2">
    <source>
        <dbReference type="Proteomes" id="UP000789595"/>
    </source>
</evidence>
<gene>
    <name evidence="1" type="ORF">PECAL_6P03460</name>
</gene>
<dbReference type="Gene3D" id="1.25.40.10">
    <property type="entry name" value="Tetratricopeptide repeat domain"/>
    <property type="match status" value="1"/>
</dbReference>
<organism evidence="1 2">
    <name type="scientific">Pelagomonas calceolata</name>
    <dbReference type="NCBI Taxonomy" id="35677"/>
    <lineage>
        <taxon>Eukaryota</taxon>
        <taxon>Sar</taxon>
        <taxon>Stramenopiles</taxon>
        <taxon>Ochrophyta</taxon>
        <taxon>Pelagophyceae</taxon>
        <taxon>Pelagomonadales</taxon>
        <taxon>Pelagomonadaceae</taxon>
        <taxon>Pelagomonas</taxon>
    </lineage>
</organism>
<dbReference type="Pfam" id="PF13424">
    <property type="entry name" value="TPR_12"/>
    <property type="match status" value="1"/>
</dbReference>
<proteinExistence type="predicted"/>
<accession>A0A8J2X399</accession>
<dbReference type="OrthoDB" id="42563at2759"/>
<dbReference type="PANTHER" id="PTHR46082">
    <property type="entry name" value="ATP/GTP-BINDING PROTEIN-RELATED"/>
    <property type="match status" value="1"/>
</dbReference>
<protein>
    <recommendedName>
        <fullName evidence="3">Kinesin light chain</fullName>
    </recommendedName>
</protein>